<accession>A0A9P5TMT4</accession>
<keyword evidence="2" id="KW-1185">Reference proteome</keyword>
<organism evidence="1 2">
    <name type="scientific">Gymnopilus junonius</name>
    <name type="common">Spectacular rustgill mushroom</name>
    <name type="synonym">Gymnopilus spectabilis subsp. junonius</name>
    <dbReference type="NCBI Taxonomy" id="109634"/>
    <lineage>
        <taxon>Eukaryota</taxon>
        <taxon>Fungi</taxon>
        <taxon>Dikarya</taxon>
        <taxon>Basidiomycota</taxon>
        <taxon>Agaricomycotina</taxon>
        <taxon>Agaricomycetes</taxon>
        <taxon>Agaricomycetidae</taxon>
        <taxon>Agaricales</taxon>
        <taxon>Agaricineae</taxon>
        <taxon>Hymenogastraceae</taxon>
        <taxon>Gymnopilus</taxon>
    </lineage>
</organism>
<dbReference type="Proteomes" id="UP000724874">
    <property type="component" value="Unassembled WGS sequence"/>
</dbReference>
<dbReference type="AlphaFoldDB" id="A0A9P5TMT4"/>
<gene>
    <name evidence="1" type="ORF">CPB84DRAFT_1779335</name>
</gene>
<sequence>MTARSLIIASDHQGNLEAQAFNLVRGDHVHFVSFLGMVSSCNVADLLPRCSYSRTSGHPL</sequence>
<comment type="caution">
    <text evidence="1">The sequence shown here is derived from an EMBL/GenBank/DDBJ whole genome shotgun (WGS) entry which is preliminary data.</text>
</comment>
<name>A0A9P5TMT4_GYMJU</name>
<protein>
    <submittedName>
        <fullName evidence="1">Uncharacterized protein</fullName>
    </submittedName>
</protein>
<evidence type="ECO:0000313" key="1">
    <source>
        <dbReference type="EMBL" id="KAF8900117.1"/>
    </source>
</evidence>
<reference evidence="1" key="1">
    <citation type="submission" date="2020-11" db="EMBL/GenBank/DDBJ databases">
        <authorList>
            <consortium name="DOE Joint Genome Institute"/>
            <person name="Ahrendt S."/>
            <person name="Riley R."/>
            <person name="Andreopoulos W."/>
            <person name="LaButti K."/>
            <person name="Pangilinan J."/>
            <person name="Ruiz-duenas F.J."/>
            <person name="Barrasa J.M."/>
            <person name="Sanchez-Garcia M."/>
            <person name="Camarero S."/>
            <person name="Miyauchi S."/>
            <person name="Serrano A."/>
            <person name="Linde D."/>
            <person name="Babiker R."/>
            <person name="Drula E."/>
            <person name="Ayuso-Fernandez I."/>
            <person name="Pacheco R."/>
            <person name="Padilla G."/>
            <person name="Ferreira P."/>
            <person name="Barriuso J."/>
            <person name="Kellner H."/>
            <person name="Castanera R."/>
            <person name="Alfaro M."/>
            <person name="Ramirez L."/>
            <person name="Pisabarro A.G."/>
            <person name="Kuo A."/>
            <person name="Tritt A."/>
            <person name="Lipzen A."/>
            <person name="He G."/>
            <person name="Yan M."/>
            <person name="Ng V."/>
            <person name="Cullen D."/>
            <person name="Martin F."/>
            <person name="Rosso M.-N."/>
            <person name="Henrissat B."/>
            <person name="Hibbett D."/>
            <person name="Martinez A.T."/>
            <person name="Grigoriev I.V."/>
        </authorList>
    </citation>
    <scope>NUCLEOTIDE SEQUENCE</scope>
    <source>
        <strain evidence="1">AH 44721</strain>
    </source>
</reference>
<evidence type="ECO:0000313" key="2">
    <source>
        <dbReference type="Proteomes" id="UP000724874"/>
    </source>
</evidence>
<dbReference type="EMBL" id="JADNYJ010000049">
    <property type="protein sequence ID" value="KAF8900117.1"/>
    <property type="molecule type" value="Genomic_DNA"/>
</dbReference>
<proteinExistence type="predicted"/>